<dbReference type="AlphaFoldDB" id="A0A382K8D0"/>
<evidence type="ECO:0000313" key="1">
    <source>
        <dbReference type="EMBL" id="SVC20720.1"/>
    </source>
</evidence>
<reference evidence="1" key="1">
    <citation type="submission" date="2018-05" db="EMBL/GenBank/DDBJ databases">
        <authorList>
            <person name="Lanie J.A."/>
            <person name="Ng W.-L."/>
            <person name="Kazmierczak K.M."/>
            <person name="Andrzejewski T.M."/>
            <person name="Davidsen T.M."/>
            <person name="Wayne K.J."/>
            <person name="Tettelin H."/>
            <person name="Glass J.I."/>
            <person name="Rusch D."/>
            <person name="Podicherti R."/>
            <person name="Tsui H.-C.T."/>
            <person name="Winkler M.E."/>
        </authorList>
    </citation>
    <scope>NUCLEOTIDE SEQUENCE</scope>
</reference>
<feature type="non-terminal residue" evidence="1">
    <location>
        <position position="1"/>
    </location>
</feature>
<sequence length="41" mass="4679">VAKTPHTNKVARKYEALDTCLPLLYFLARCSVIELKTRSND</sequence>
<gene>
    <name evidence="1" type="ORF">METZ01_LOCUS273574</name>
</gene>
<protein>
    <submittedName>
        <fullName evidence="1">Uncharacterized protein</fullName>
    </submittedName>
</protein>
<name>A0A382K8D0_9ZZZZ</name>
<organism evidence="1">
    <name type="scientific">marine metagenome</name>
    <dbReference type="NCBI Taxonomy" id="408172"/>
    <lineage>
        <taxon>unclassified sequences</taxon>
        <taxon>metagenomes</taxon>
        <taxon>ecological metagenomes</taxon>
    </lineage>
</organism>
<proteinExistence type="predicted"/>
<dbReference type="EMBL" id="UINC01079066">
    <property type="protein sequence ID" value="SVC20720.1"/>
    <property type="molecule type" value="Genomic_DNA"/>
</dbReference>
<accession>A0A382K8D0</accession>